<dbReference type="PROSITE" id="PS51257">
    <property type="entry name" value="PROKAR_LIPOPROTEIN"/>
    <property type="match status" value="1"/>
</dbReference>
<name>A0ABU2FJA9_9EURY</name>
<proteinExistence type="predicted"/>
<reference evidence="1 2" key="1">
    <citation type="submission" date="2022-06" db="EMBL/GenBank/DDBJ databases">
        <title>Halomicroarcula sp. a new haloarchaeum isolate from saline soil.</title>
        <authorList>
            <person name="Strakova D."/>
            <person name="Galisteo C."/>
            <person name="Sanchez-Porro C."/>
            <person name="Ventosa A."/>
        </authorList>
    </citation>
    <scope>NUCLEOTIDE SEQUENCE [LARGE SCALE GENOMIC DNA]</scope>
    <source>
        <strain evidence="1 2">S3CR25-11</strain>
    </source>
</reference>
<sequence>MRRRTALSLAGTALAGVAGCASLSTERNQSPAGTGSLAVAFDALQPAVVELFVDAYEFEAAADSQYLFLSGADATGPDRRFRFDGSEYDPGVDTSYDLVRAPSTFGAPTEVDDWVVFELPETGDGSDAALVGPDGEWRPNDTLRERLAAPVPSLDVTEFEGPSAVPAGDSPTFTVTVSNESDTDGRFLGVLRPPEGSYTTGQLASRSVEAGASVTLEATVDAVGTPTPGYGQGNALRYELDWTGGSEIATLAVE</sequence>
<evidence type="ECO:0000313" key="1">
    <source>
        <dbReference type="EMBL" id="MDS0280839.1"/>
    </source>
</evidence>
<evidence type="ECO:0008006" key="3">
    <source>
        <dbReference type="Google" id="ProtNLM"/>
    </source>
</evidence>
<accession>A0ABU2FJA9</accession>
<dbReference type="RefSeq" id="WP_310898685.1">
    <property type="nucleotide sequence ID" value="NZ_JAMQOS010000001.1"/>
</dbReference>
<dbReference type="EMBL" id="JAMQOS010000001">
    <property type="protein sequence ID" value="MDS0280839.1"/>
    <property type="molecule type" value="Genomic_DNA"/>
</dbReference>
<dbReference type="Proteomes" id="UP001268864">
    <property type="component" value="Unassembled WGS sequence"/>
</dbReference>
<comment type="caution">
    <text evidence="1">The sequence shown here is derived from an EMBL/GenBank/DDBJ whole genome shotgun (WGS) entry which is preliminary data.</text>
</comment>
<keyword evidence="2" id="KW-1185">Reference proteome</keyword>
<gene>
    <name evidence="1" type="ORF">NDI86_01810</name>
</gene>
<protein>
    <recommendedName>
        <fullName evidence="3">DUF11 domain-containing protein</fullName>
    </recommendedName>
</protein>
<evidence type="ECO:0000313" key="2">
    <source>
        <dbReference type="Proteomes" id="UP001268864"/>
    </source>
</evidence>
<organism evidence="1 2">
    <name type="scientific">Haloarcula onubensis</name>
    <dbReference type="NCBI Taxonomy" id="2950539"/>
    <lineage>
        <taxon>Archaea</taxon>
        <taxon>Methanobacteriati</taxon>
        <taxon>Methanobacteriota</taxon>
        <taxon>Stenosarchaea group</taxon>
        <taxon>Halobacteria</taxon>
        <taxon>Halobacteriales</taxon>
        <taxon>Haloarculaceae</taxon>
        <taxon>Haloarcula</taxon>
    </lineage>
</organism>